<name>X6LFA7_RETFI</name>
<keyword evidence="3" id="KW-1185">Reference proteome</keyword>
<keyword evidence="1" id="KW-0812">Transmembrane</keyword>
<protein>
    <submittedName>
        <fullName evidence="2">Uncharacterized protein</fullName>
    </submittedName>
</protein>
<feature type="non-terminal residue" evidence="2">
    <location>
        <position position="1"/>
    </location>
</feature>
<gene>
    <name evidence="2" type="ORF">RFI_37656</name>
</gene>
<evidence type="ECO:0000313" key="3">
    <source>
        <dbReference type="Proteomes" id="UP000023152"/>
    </source>
</evidence>
<dbReference type="AlphaFoldDB" id="X6LFA7"/>
<feature type="transmembrane region" description="Helical" evidence="1">
    <location>
        <begin position="127"/>
        <end position="146"/>
    </location>
</feature>
<comment type="caution">
    <text evidence="2">The sequence shown here is derived from an EMBL/GenBank/DDBJ whole genome shotgun (WGS) entry which is preliminary data.</text>
</comment>
<evidence type="ECO:0000313" key="2">
    <source>
        <dbReference type="EMBL" id="ETN99811.1"/>
    </source>
</evidence>
<dbReference type="Proteomes" id="UP000023152">
    <property type="component" value="Unassembled WGS sequence"/>
</dbReference>
<keyword evidence="1" id="KW-1133">Transmembrane helix</keyword>
<reference evidence="2 3" key="1">
    <citation type="journal article" date="2013" name="Curr. Biol.">
        <title>The Genome of the Foraminiferan Reticulomyxa filosa.</title>
        <authorList>
            <person name="Glockner G."/>
            <person name="Hulsmann N."/>
            <person name="Schleicher M."/>
            <person name="Noegel A.A."/>
            <person name="Eichinger L."/>
            <person name="Gallinger C."/>
            <person name="Pawlowski J."/>
            <person name="Sierra R."/>
            <person name="Euteneuer U."/>
            <person name="Pillet L."/>
            <person name="Moustafa A."/>
            <person name="Platzer M."/>
            <person name="Groth M."/>
            <person name="Szafranski K."/>
            <person name="Schliwa M."/>
        </authorList>
    </citation>
    <scope>NUCLEOTIDE SEQUENCE [LARGE SCALE GENOMIC DNA]</scope>
</reference>
<organism evidence="2 3">
    <name type="scientific">Reticulomyxa filosa</name>
    <dbReference type="NCBI Taxonomy" id="46433"/>
    <lineage>
        <taxon>Eukaryota</taxon>
        <taxon>Sar</taxon>
        <taxon>Rhizaria</taxon>
        <taxon>Retaria</taxon>
        <taxon>Foraminifera</taxon>
        <taxon>Monothalamids</taxon>
        <taxon>Reticulomyxidae</taxon>
        <taxon>Reticulomyxa</taxon>
    </lineage>
</organism>
<sequence>VFYIDIFYLVDEIQKKLNIIWAMKIEMHEKLNYLISFTKHCYLSIKTEFVTVLLQLINVLFEIMKVSKTWMLYFFLELMFHFVHLFIAIIFMFDVFCAFIEYTGCVNSHHLHNKYISKYLFQNNIHIIQTIIFIPKIIIFVQKIFFGGLSPFQKKN</sequence>
<feature type="transmembrane region" description="Helical" evidence="1">
    <location>
        <begin position="70"/>
        <end position="93"/>
    </location>
</feature>
<dbReference type="EMBL" id="ASPP01042829">
    <property type="protein sequence ID" value="ETN99811.1"/>
    <property type="molecule type" value="Genomic_DNA"/>
</dbReference>
<proteinExistence type="predicted"/>
<accession>X6LFA7</accession>
<keyword evidence="1" id="KW-0472">Membrane</keyword>
<evidence type="ECO:0000256" key="1">
    <source>
        <dbReference type="SAM" id="Phobius"/>
    </source>
</evidence>